<protein>
    <submittedName>
        <fullName evidence="1">Uncharacterized protein</fullName>
    </submittedName>
</protein>
<proteinExistence type="predicted"/>
<sequence>MPNDELAKKDGWKCQVTCVKNLKAMYFVAIAEKQQ</sequence>
<evidence type="ECO:0000313" key="2">
    <source>
        <dbReference type="Proteomes" id="UP000184184"/>
    </source>
</evidence>
<gene>
    <name evidence="1" type="ORF">SAMN05216179_2842</name>
</gene>
<dbReference type="Proteomes" id="UP000184184">
    <property type="component" value="Unassembled WGS sequence"/>
</dbReference>
<dbReference type="EMBL" id="FRCZ01000006">
    <property type="protein sequence ID" value="SHN26308.1"/>
    <property type="molecule type" value="Genomic_DNA"/>
</dbReference>
<evidence type="ECO:0000313" key="1">
    <source>
        <dbReference type="EMBL" id="SHN26308.1"/>
    </source>
</evidence>
<organism evidence="1 2">
    <name type="scientific">Gracilibacillus kekensis</name>
    <dbReference type="NCBI Taxonomy" id="1027249"/>
    <lineage>
        <taxon>Bacteria</taxon>
        <taxon>Bacillati</taxon>
        <taxon>Bacillota</taxon>
        <taxon>Bacilli</taxon>
        <taxon>Bacillales</taxon>
        <taxon>Bacillaceae</taxon>
        <taxon>Gracilibacillus</taxon>
    </lineage>
</organism>
<dbReference type="AlphaFoldDB" id="A0A1M7Q6Z5"/>
<keyword evidence="2" id="KW-1185">Reference proteome</keyword>
<accession>A0A1M7Q6Z5</accession>
<reference evidence="1 2" key="1">
    <citation type="submission" date="2016-11" db="EMBL/GenBank/DDBJ databases">
        <authorList>
            <person name="Jaros S."/>
            <person name="Januszkiewicz K."/>
            <person name="Wedrychowicz H."/>
        </authorList>
    </citation>
    <scope>NUCLEOTIDE SEQUENCE [LARGE SCALE GENOMIC DNA]</scope>
    <source>
        <strain evidence="1 2">CGMCC 1.10681</strain>
    </source>
</reference>
<name>A0A1M7Q6Z5_9BACI</name>